<dbReference type="InterPro" id="IPR011990">
    <property type="entry name" value="TPR-like_helical_dom_sf"/>
</dbReference>
<accession>A0A1W1CB19</accession>
<dbReference type="AlphaFoldDB" id="A0A1W1CB19"/>
<sequence>MASLGQVEKRLEIIKIAIAITDRETIDLQRLKLRRHRDNKQLAAILEVIDDENYAQASQLIERYLGNSSYSQEKKIKKEITKEALVRAARDIEEEELIKKFGLFREPGRRESGVPLCGDNEENSIVTQKSVEIEFVDGESDLIAIEQQSETAQTKHLTTEDIIAQYKTIPTDNIPEKVTIPTTAKADTAKEDTKQIDNEKVPEEIEIDVEEFEIDEFEIEQAPYIEIDSGREDIQNDIKNFDEKFNRELEKQFKQADIEEKVDDVSDISNDETIERVEEVDSADDKEPKAVESVYEEDDIEYEAISYIDQKVRNMLNQYPQVVENVECFDSEEKLLHKISLDGYSERDIRETIELIYDLADEGKLDEASHLLLIVASTESIYAHFILARELYRGRILQKNISEAFTQMNQLAQDQYPEAICDLAQFYEYGIGTSKNRKKAFRLYEDAYDLGVDRADRHLTKMEEESRRLKPHFQSCNMVTLTNVQTDLGSDLLRSPHYKTAISR</sequence>
<dbReference type="SMART" id="SM00671">
    <property type="entry name" value="SEL1"/>
    <property type="match status" value="2"/>
</dbReference>
<reference evidence="1" key="1">
    <citation type="submission" date="2016-10" db="EMBL/GenBank/DDBJ databases">
        <authorList>
            <person name="de Groot N.N."/>
        </authorList>
    </citation>
    <scope>NUCLEOTIDE SEQUENCE</scope>
</reference>
<evidence type="ECO:0000313" key="1">
    <source>
        <dbReference type="EMBL" id="SFV63060.1"/>
    </source>
</evidence>
<name>A0A1W1CB19_9ZZZZ</name>
<proteinExistence type="predicted"/>
<dbReference type="Gene3D" id="1.25.40.10">
    <property type="entry name" value="Tetratricopeptide repeat domain"/>
    <property type="match status" value="1"/>
</dbReference>
<dbReference type="SUPFAM" id="SSF81901">
    <property type="entry name" value="HCP-like"/>
    <property type="match status" value="1"/>
</dbReference>
<organism evidence="1">
    <name type="scientific">hydrothermal vent metagenome</name>
    <dbReference type="NCBI Taxonomy" id="652676"/>
    <lineage>
        <taxon>unclassified sequences</taxon>
        <taxon>metagenomes</taxon>
        <taxon>ecological metagenomes</taxon>
    </lineage>
</organism>
<dbReference type="InterPro" id="IPR006597">
    <property type="entry name" value="Sel1-like"/>
</dbReference>
<dbReference type="EMBL" id="FPHC01000067">
    <property type="protein sequence ID" value="SFV63060.1"/>
    <property type="molecule type" value="Genomic_DNA"/>
</dbReference>
<dbReference type="Pfam" id="PF08238">
    <property type="entry name" value="Sel1"/>
    <property type="match status" value="2"/>
</dbReference>
<gene>
    <name evidence="1" type="ORF">MNB_SV-6-553</name>
</gene>
<protein>
    <submittedName>
        <fullName evidence="1">Uncharacterized protein</fullName>
    </submittedName>
</protein>